<dbReference type="PANTHER" id="PTHR23317">
    <property type="entry name" value="DEDICATOR OF CYTOKINESIS DOCK"/>
    <property type="match status" value="1"/>
</dbReference>
<gene>
    <name evidence="5" type="ORF">CALMAC_LOCUS12508</name>
</gene>
<dbReference type="InterPro" id="IPR021816">
    <property type="entry name" value="DOCK_C/D_N"/>
</dbReference>
<dbReference type="InterPro" id="IPR001849">
    <property type="entry name" value="PH_domain"/>
</dbReference>
<protein>
    <submittedName>
        <fullName evidence="5">Uncharacterized protein</fullName>
    </submittedName>
</protein>
<organism evidence="5 6">
    <name type="scientific">Callosobruchus maculatus</name>
    <name type="common">Southern cowpea weevil</name>
    <name type="synonym">Pulse bruchid</name>
    <dbReference type="NCBI Taxonomy" id="64391"/>
    <lineage>
        <taxon>Eukaryota</taxon>
        <taxon>Metazoa</taxon>
        <taxon>Ecdysozoa</taxon>
        <taxon>Arthropoda</taxon>
        <taxon>Hexapoda</taxon>
        <taxon>Insecta</taxon>
        <taxon>Pterygota</taxon>
        <taxon>Neoptera</taxon>
        <taxon>Endopterygota</taxon>
        <taxon>Coleoptera</taxon>
        <taxon>Polyphaga</taxon>
        <taxon>Cucujiformia</taxon>
        <taxon>Chrysomeloidea</taxon>
        <taxon>Chrysomelidae</taxon>
        <taxon>Bruchinae</taxon>
        <taxon>Bruchini</taxon>
        <taxon>Callosobruchus</taxon>
    </lineage>
</organism>
<dbReference type="InterPro" id="IPR027007">
    <property type="entry name" value="C2_DOCK-type_domain"/>
</dbReference>
<evidence type="ECO:0000259" key="3">
    <source>
        <dbReference type="PROSITE" id="PS50003"/>
    </source>
</evidence>
<feature type="compositionally biased region" description="Basic and acidic residues" evidence="2">
    <location>
        <begin position="267"/>
        <end position="279"/>
    </location>
</feature>
<feature type="region of interest" description="Disordered" evidence="2">
    <location>
        <begin position="267"/>
        <end position="288"/>
    </location>
</feature>
<dbReference type="EMBL" id="CAACVG010009174">
    <property type="protein sequence ID" value="VEN52329.1"/>
    <property type="molecule type" value="Genomic_DNA"/>
</dbReference>
<dbReference type="Pfam" id="PF11878">
    <property type="entry name" value="DOCK_C-D_N"/>
    <property type="match status" value="1"/>
</dbReference>
<comment type="similarity">
    <text evidence="1">Belongs to the DOCK family.</text>
</comment>
<evidence type="ECO:0000256" key="1">
    <source>
        <dbReference type="PROSITE-ProRule" id="PRU00983"/>
    </source>
</evidence>
<dbReference type="Gene3D" id="2.60.40.150">
    <property type="entry name" value="C2 domain"/>
    <property type="match status" value="1"/>
</dbReference>
<dbReference type="InterPro" id="IPR035892">
    <property type="entry name" value="C2_domain_sf"/>
</dbReference>
<dbReference type="SUPFAM" id="SSF50729">
    <property type="entry name" value="PH domain-like"/>
    <property type="match status" value="1"/>
</dbReference>
<dbReference type="GO" id="GO:0007264">
    <property type="term" value="P:small GTPase-mediated signal transduction"/>
    <property type="evidence" value="ECO:0007669"/>
    <property type="project" value="InterPro"/>
</dbReference>
<dbReference type="OrthoDB" id="47328at2759"/>
<dbReference type="AlphaFoldDB" id="A0A653CX65"/>
<dbReference type="GO" id="GO:0005085">
    <property type="term" value="F:guanyl-nucleotide exchange factor activity"/>
    <property type="evidence" value="ECO:0007669"/>
    <property type="project" value="InterPro"/>
</dbReference>
<dbReference type="Proteomes" id="UP000410492">
    <property type="component" value="Unassembled WGS sequence"/>
</dbReference>
<dbReference type="Gene3D" id="2.30.29.30">
    <property type="entry name" value="Pleckstrin-homology domain (PH domain)/Phosphotyrosine-binding domain (PTB)"/>
    <property type="match status" value="1"/>
</dbReference>
<proteinExistence type="inferred from homology"/>
<dbReference type="InterPro" id="IPR011993">
    <property type="entry name" value="PH-like_dom_sf"/>
</dbReference>
<dbReference type="PANTHER" id="PTHR23317:SF26">
    <property type="entry name" value="ZIZIMIN, ISOFORM K"/>
    <property type="match status" value="1"/>
</dbReference>
<dbReference type="SMART" id="SM00233">
    <property type="entry name" value="PH"/>
    <property type="match status" value="1"/>
</dbReference>
<dbReference type="Pfam" id="PF14429">
    <property type="entry name" value="DOCK-C2"/>
    <property type="match status" value="1"/>
</dbReference>
<accession>A0A653CX65</accession>
<evidence type="ECO:0000313" key="5">
    <source>
        <dbReference type="EMBL" id="VEN52329.1"/>
    </source>
</evidence>
<dbReference type="PROSITE" id="PS51650">
    <property type="entry name" value="C2_DOCK"/>
    <property type="match status" value="1"/>
</dbReference>
<feature type="domain" description="C2 DOCK-type" evidence="4">
    <location>
        <begin position="553"/>
        <end position="651"/>
    </location>
</feature>
<evidence type="ECO:0000313" key="6">
    <source>
        <dbReference type="Proteomes" id="UP000410492"/>
    </source>
</evidence>
<sequence>MSERKFAKGLTKPGTAAQLRETVSQVVRESTVQNKPHLVEPLDFESFVIKNKTVLQNDPQRELLLFPSDDISQIVLPRKSRTLQQTIPPSTETENCSLFTKQCINTYSTNWNLIHYKYSAYSGTYAELPLKPDDSKLQEEVYEVDIDADAVDDLKAKLDNITKEGFLLKGPEIGCERSFVNIGSKSFKRRYCYLRQEVDGTYILEMYKDEKKGEAKVTINPKRGRYCFELRMTSGHKSYLLAAENELDFKDWLSKLSSVLQQNKIQEEKRAASLERERMSPPPSPAPAATPFGTLKGLEQSMNPQLMRYARETDASVAAARADGRRRLFELWPPVATTCGSSAKQGQGAPPAADQVDPYKEVKLTENFHFDVNSASIRSTFNTSIVTWDPNKLELPSNLPSEWLLYPKQAIFSITNPHPDIFLVVRIEKVLQGGICQSSEPYVKANKDPKISQKVYKNIAACCQRLGKYRMPFAWTARPIFRLYSNELDTTSDFHALYRQESNKLTDEEMLKLLTDYRKPDKFNKFTVIPGSLEIKNLKDCRKKDVNPYTIFVNHLYVYPLLLNFDSQKNFTRARNIACVVELRDSDNEEAKGLQCIYGRPGQSPLVSQMSCAVLHHNTIPMWYEEVKIRLPTNILQTHHLLFTFTIFPYY</sequence>
<evidence type="ECO:0000259" key="4">
    <source>
        <dbReference type="PROSITE" id="PS51650"/>
    </source>
</evidence>
<feature type="domain" description="PH" evidence="3">
    <location>
        <begin position="160"/>
        <end position="261"/>
    </location>
</feature>
<dbReference type="PROSITE" id="PS50003">
    <property type="entry name" value="PH_DOMAIN"/>
    <property type="match status" value="1"/>
</dbReference>
<dbReference type="Pfam" id="PF00169">
    <property type="entry name" value="PH"/>
    <property type="match status" value="1"/>
</dbReference>
<reference evidence="5 6" key="1">
    <citation type="submission" date="2019-01" db="EMBL/GenBank/DDBJ databases">
        <authorList>
            <person name="Sayadi A."/>
        </authorList>
    </citation>
    <scope>NUCLEOTIDE SEQUENCE [LARGE SCALE GENOMIC DNA]</scope>
</reference>
<evidence type="ECO:0000256" key="2">
    <source>
        <dbReference type="SAM" id="MobiDB-lite"/>
    </source>
</evidence>
<dbReference type="InterPro" id="IPR026791">
    <property type="entry name" value="DOCK"/>
</dbReference>
<keyword evidence="6" id="KW-1185">Reference proteome</keyword>
<name>A0A653CX65_CALMS</name>